<dbReference type="SUPFAM" id="SSF56219">
    <property type="entry name" value="DNase I-like"/>
    <property type="match status" value="1"/>
</dbReference>
<sequence length="318" mass="33922">MTAQSRSSARNARNRCVPLSRTRPRGPLIAVLALALAMLIAGHRAVPGAFGTIVDTALPWLGLPVPLLIAAAAYRRAWTGLAVALVPLVVWVVLFGVAFVPGASAGRHDLRVVSQNLYAGNKDPRATVDRLLATRADLIAVQEFRDGPFAARLDAAYPYGARRGTVALWGRFPLRDAKVVDLGLGWPRALRVTAQTPRGPVTVYVAHAGSARPGATRERDTSVDRLADAVRADPSKRILLLGDLNTATTDRELERLVPMLSEAQLAAGTGLGFTWPSSFPVTRPDHVLFKGVKAEAATTLRTPGSDHRAVQADFSVGS</sequence>
<dbReference type="Pfam" id="PF03372">
    <property type="entry name" value="Exo_endo_phos"/>
    <property type="match status" value="1"/>
</dbReference>
<keyword evidence="3" id="KW-0540">Nuclease</keyword>
<gene>
    <name evidence="3" type="ORF">ACFPCY_03795</name>
</gene>
<keyword evidence="1" id="KW-0472">Membrane</keyword>
<evidence type="ECO:0000313" key="4">
    <source>
        <dbReference type="Proteomes" id="UP001595872"/>
    </source>
</evidence>
<comment type="caution">
    <text evidence="3">The sequence shown here is derived from an EMBL/GenBank/DDBJ whole genome shotgun (WGS) entry which is preliminary data.</text>
</comment>
<dbReference type="InterPro" id="IPR036691">
    <property type="entry name" value="Endo/exonu/phosph_ase_sf"/>
</dbReference>
<dbReference type="EMBL" id="JBHSIT010000001">
    <property type="protein sequence ID" value="MFC4906431.1"/>
    <property type="molecule type" value="Genomic_DNA"/>
</dbReference>
<dbReference type="Gene3D" id="3.60.10.10">
    <property type="entry name" value="Endonuclease/exonuclease/phosphatase"/>
    <property type="match status" value="1"/>
</dbReference>
<keyword evidence="4" id="KW-1185">Reference proteome</keyword>
<evidence type="ECO:0000313" key="3">
    <source>
        <dbReference type="EMBL" id="MFC4906431.1"/>
    </source>
</evidence>
<protein>
    <submittedName>
        <fullName evidence="3">Endonuclease/exonuclease/phosphatase family protein</fullName>
    </submittedName>
</protein>
<dbReference type="Proteomes" id="UP001595872">
    <property type="component" value="Unassembled WGS sequence"/>
</dbReference>
<feature type="transmembrane region" description="Helical" evidence="1">
    <location>
        <begin position="57"/>
        <end position="74"/>
    </location>
</feature>
<evidence type="ECO:0000259" key="2">
    <source>
        <dbReference type="Pfam" id="PF03372"/>
    </source>
</evidence>
<dbReference type="GO" id="GO:0004519">
    <property type="term" value="F:endonuclease activity"/>
    <property type="evidence" value="ECO:0007669"/>
    <property type="project" value="UniProtKB-KW"/>
</dbReference>
<keyword evidence="3" id="KW-0255">Endonuclease</keyword>
<evidence type="ECO:0000256" key="1">
    <source>
        <dbReference type="SAM" id="Phobius"/>
    </source>
</evidence>
<feature type="domain" description="Endonuclease/exonuclease/phosphatase" evidence="2">
    <location>
        <begin position="114"/>
        <end position="307"/>
    </location>
</feature>
<dbReference type="InterPro" id="IPR005135">
    <property type="entry name" value="Endo/exonuclease/phosphatase"/>
</dbReference>
<dbReference type="RefSeq" id="WP_378252130.1">
    <property type="nucleotide sequence ID" value="NZ_JBHSIT010000001.1"/>
</dbReference>
<name>A0ABV9TSB4_9ACTN</name>
<reference evidence="4" key="1">
    <citation type="journal article" date="2019" name="Int. J. Syst. Evol. Microbiol.">
        <title>The Global Catalogue of Microorganisms (GCM) 10K type strain sequencing project: providing services to taxonomists for standard genome sequencing and annotation.</title>
        <authorList>
            <consortium name="The Broad Institute Genomics Platform"/>
            <consortium name="The Broad Institute Genome Sequencing Center for Infectious Disease"/>
            <person name="Wu L."/>
            <person name="Ma J."/>
        </authorList>
    </citation>
    <scope>NUCLEOTIDE SEQUENCE [LARGE SCALE GENOMIC DNA]</scope>
    <source>
        <strain evidence="4">KLKA75</strain>
    </source>
</reference>
<keyword evidence="1" id="KW-1133">Transmembrane helix</keyword>
<keyword evidence="1" id="KW-0812">Transmembrane</keyword>
<accession>A0ABV9TSB4</accession>
<feature type="transmembrane region" description="Helical" evidence="1">
    <location>
        <begin position="81"/>
        <end position="100"/>
    </location>
</feature>
<proteinExistence type="predicted"/>
<keyword evidence="3" id="KW-0378">Hydrolase</keyword>
<organism evidence="3 4">
    <name type="scientific">Actinomadura gamaensis</name>
    <dbReference type="NCBI Taxonomy" id="1763541"/>
    <lineage>
        <taxon>Bacteria</taxon>
        <taxon>Bacillati</taxon>
        <taxon>Actinomycetota</taxon>
        <taxon>Actinomycetes</taxon>
        <taxon>Streptosporangiales</taxon>
        <taxon>Thermomonosporaceae</taxon>
        <taxon>Actinomadura</taxon>
    </lineage>
</organism>